<evidence type="ECO:0000313" key="4">
    <source>
        <dbReference type="EMBL" id="SPC12204.1"/>
    </source>
</evidence>
<feature type="chain" id="PRO_5036069890" evidence="2">
    <location>
        <begin position="22"/>
        <end position="82"/>
    </location>
</feature>
<evidence type="ECO:0000313" key="5">
    <source>
        <dbReference type="Proteomes" id="UP000256862"/>
    </source>
</evidence>
<dbReference type="AlphaFoldDB" id="A0A375FTQ8"/>
<dbReference type="Proteomes" id="UP000256862">
    <property type="component" value="Chromosome CO2235"/>
</dbReference>
<gene>
    <name evidence="4" type="ORF">CO2235_140005</name>
    <name evidence="3" type="ORF">CO2235_U920022</name>
</gene>
<proteinExistence type="predicted"/>
<protein>
    <submittedName>
        <fullName evidence="3">Uncharacterized protein</fullName>
    </submittedName>
</protein>
<name>A0A375FTQ8_9BURK</name>
<evidence type="ECO:0000256" key="2">
    <source>
        <dbReference type="SAM" id="SignalP"/>
    </source>
</evidence>
<keyword evidence="2" id="KW-0732">Signal</keyword>
<dbReference type="PROSITE" id="PS51257">
    <property type="entry name" value="PROKAR_LIPOPROTEIN"/>
    <property type="match status" value="1"/>
</dbReference>
<comment type="caution">
    <text evidence="3">The sequence shown here is derived from an EMBL/GenBank/DDBJ whole genome shotgun (WGS) entry which is preliminary data.</text>
</comment>
<organism evidence="3 5">
    <name type="scientific">Cupriavidus oxalaticus</name>
    <dbReference type="NCBI Taxonomy" id="96344"/>
    <lineage>
        <taxon>Bacteria</taxon>
        <taxon>Pseudomonadati</taxon>
        <taxon>Pseudomonadota</taxon>
        <taxon>Betaproteobacteria</taxon>
        <taxon>Burkholderiales</taxon>
        <taxon>Burkholderiaceae</taxon>
        <taxon>Cupriavidus</taxon>
    </lineage>
</organism>
<dbReference type="EMBL" id="OGUS01000101">
    <property type="protein sequence ID" value="SPC10514.1"/>
    <property type="molecule type" value="Genomic_DNA"/>
</dbReference>
<reference evidence="5" key="1">
    <citation type="submission" date="2018-01" db="EMBL/GenBank/DDBJ databases">
        <authorList>
            <person name="Gaut B.S."/>
            <person name="Morton B.R."/>
            <person name="Clegg M.T."/>
            <person name="Duvall M.R."/>
        </authorList>
    </citation>
    <scope>NUCLEOTIDE SEQUENCE [LARGE SCALE GENOMIC DNA]</scope>
</reference>
<feature type="signal peptide" evidence="2">
    <location>
        <begin position="1"/>
        <end position="21"/>
    </location>
</feature>
<evidence type="ECO:0000256" key="1">
    <source>
        <dbReference type="SAM" id="MobiDB-lite"/>
    </source>
</evidence>
<feature type="region of interest" description="Disordered" evidence="1">
    <location>
        <begin position="53"/>
        <end position="82"/>
    </location>
</feature>
<accession>A0A375FTQ8</accession>
<feature type="compositionally biased region" description="Basic residues" evidence="1">
    <location>
        <begin position="73"/>
        <end position="82"/>
    </location>
</feature>
<reference evidence="3 5" key="2">
    <citation type="submission" date="2018-01" db="EMBL/GenBank/DDBJ databases">
        <authorList>
            <person name="Clerissi C."/>
        </authorList>
    </citation>
    <scope>NUCLEOTIDE SEQUENCE</scope>
    <source>
        <strain evidence="3">Cupriavidus oxalaticus LMG 2235</strain>
    </source>
</reference>
<evidence type="ECO:0000313" key="3">
    <source>
        <dbReference type="EMBL" id="SPC10514.1"/>
    </source>
</evidence>
<dbReference type="EMBL" id="OGUS01000114">
    <property type="protein sequence ID" value="SPC12204.1"/>
    <property type="molecule type" value="Genomic_DNA"/>
</dbReference>
<dbReference type="OrthoDB" id="8967196at2"/>
<sequence length="82" mass="8305">MNPRTITMMLLLAACSVPAYASLASDARAFKHNVKAAGKQGGHAVRDAAHAVGRGAKEAGHAVGGAAKQGWHATKKAVKGSD</sequence>